<evidence type="ECO:0000256" key="3">
    <source>
        <dbReference type="ARBA" id="ARBA00023128"/>
    </source>
</evidence>
<organism evidence="6 7">
    <name type="scientific">Kockovaella imperatae</name>
    <dbReference type="NCBI Taxonomy" id="4999"/>
    <lineage>
        <taxon>Eukaryota</taxon>
        <taxon>Fungi</taxon>
        <taxon>Dikarya</taxon>
        <taxon>Basidiomycota</taxon>
        <taxon>Agaricomycotina</taxon>
        <taxon>Tremellomycetes</taxon>
        <taxon>Tremellales</taxon>
        <taxon>Cuniculitremaceae</taxon>
        <taxon>Kockovaella</taxon>
    </lineage>
</organism>
<dbReference type="GeneID" id="33559335"/>
<dbReference type="InterPro" id="IPR045179">
    <property type="entry name" value="YgfZ/GcvT"/>
</dbReference>
<evidence type="ECO:0000256" key="2">
    <source>
        <dbReference type="ARBA" id="ARBA00022946"/>
    </source>
</evidence>
<dbReference type="EMBL" id="NBSH01000012">
    <property type="protein sequence ID" value="ORX34961.1"/>
    <property type="molecule type" value="Genomic_DNA"/>
</dbReference>
<comment type="similarity">
    <text evidence="4">Belongs to the GcvT family. CAF17/IBA57 subfamily.</text>
</comment>
<dbReference type="GO" id="GO:0016740">
    <property type="term" value="F:transferase activity"/>
    <property type="evidence" value="ECO:0007669"/>
    <property type="project" value="UniProtKB-KW"/>
</dbReference>
<proteinExistence type="inferred from homology"/>
<evidence type="ECO:0000256" key="4">
    <source>
        <dbReference type="ARBA" id="ARBA00093447"/>
    </source>
</evidence>
<keyword evidence="3" id="KW-0496">Mitochondrion</keyword>
<comment type="caution">
    <text evidence="6">The sequence shown here is derived from an EMBL/GenBank/DDBJ whole genome shotgun (WGS) entry which is preliminary data.</text>
</comment>
<dbReference type="GO" id="GO:0005759">
    <property type="term" value="C:mitochondrial matrix"/>
    <property type="evidence" value="ECO:0007669"/>
    <property type="project" value="TreeGrafter"/>
</dbReference>
<evidence type="ECO:0000313" key="6">
    <source>
        <dbReference type="EMBL" id="ORX34961.1"/>
    </source>
</evidence>
<feature type="region of interest" description="Disordered" evidence="5">
    <location>
        <begin position="294"/>
        <end position="315"/>
    </location>
</feature>
<dbReference type="Gene3D" id="3.30.1360.120">
    <property type="entry name" value="Probable tRNA modification gtpase trme, domain 1"/>
    <property type="match status" value="1"/>
</dbReference>
<evidence type="ECO:0000256" key="1">
    <source>
        <dbReference type="ARBA" id="ARBA00004173"/>
    </source>
</evidence>
<dbReference type="InParanoid" id="A0A1Y1UA86"/>
<reference evidence="6 7" key="1">
    <citation type="submission" date="2017-03" db="EMBL/GenBank/DDBJ databases">
        <title>Widespread Adenine N6-methylation of Active Genes in Fungi.</title>
        <authorList>
            <consortium name="DOE Joint Genome Institute"/>
            <person name="Mondo S.J."/>
            <person name="Dannebaum R.O."/>
            <person name="Kuo R.C."/>
            <person name="Louie K.B."/>
            <person name="Bewick A.J."/>
            <person name="Labutti K."/>
            <person name="Haridas S."/>
            <person name="Kuo A."/>
            <person name="Salamov A."/>
            <person name="Ahrendt S.R."/>
            <person name="Lau R."/>
            <person name="Bowen B.P."/>
            <person name="Lipzen A."/>
            <person name="Sullivan W."/>
            <person name="Andreopoulos W.B."/>
            <person name="Clum A."/>
            <person name="Lindquist E."/>
            <person name="Daum C."/>
            <person name="Northen T.R."/>
            <person name="Ramamoorthy G."/>
            <person name="Schmitz R.J."/>
            <person name="Gryganskyi A."/>
            <person name="Culley D."/>
            <person name="Magnuson J."/>
            <person name="James T.Y."/>
            <person name="O'Malley M.A."/>
            <person name="Stajich J.E."/>
            <person name="Spatafora J.W."/>
            <person name="Visel A."/>
            <person name="Grigoriev I.V."/>
        </authorList>
    </citation>
    <scope>NUCLEOTIDE SEQUENCE [LARGE SCALE GENOMIC DNA]</scope>
    <source>
        <strain evidence="6 7">NRRL Y-17943</strain>
    </source>
</reference>
<evidence type="ECO:0000256" key="5">
    <source>
        <dbReference type="SAM" id="MobiDB-lite"/>
    </source>
</evidence>
<evidence type="ECO:0000313" key="7">
    <source>
        <dbReference type="Proteomes" id="UP000193218"/>
    </source>
</evidence>
<comment type="subcellular location">
    <subcellularLocation>
        <location evidence="1">Mitochondrion</location>
    </subcellularLocation>
</comment>
<accession>A0A1Y1UA86</accession>
<protein>
    <submittedName>
        <fullName evidence="6">Putative transferase CAF17, mitochondrial</fullName>
    </submittedName>
</protein>
<dbReference type="InterPro" id="IPR017703">
    <property type="entry name" value="YgfZ/GCV_T_CS"/>
</dbReference>
<dbReference type="FunCoup" id="A0A1Y1UA86">
    <property type="interactions" value="127"/>
</dbReference>
<dbReference type="STRING" id="4999.A0A1Y1UA86"/>
<dbReference type="GO" id="GO:0016226">
    <property type="term" value="P:iron-sulfur cluster assembly"/>
    <property type="evidence" value="ECO:0007669"/>
    <property type="project" value="TreeGrafter"/>
</dbReference>
<keyword evidence="7" id="KW-1185">Reference proteome</keyword>
<keyword evidence="6" id="KW-0808">Transferase</keyword>
<name>A0A1Y1UA86_9TREE</name>
<dbReference type="NCBIfam" id="TIGR03317">
    <property type="entry name" value="ygfZ_signature"/>
    <property type="match status" value="1"/>
</dbReference>
<dbReference type="PANTHER" id="PTHR22602:SF0">
    <property type="entry name" value="TRANSFERASE CAF17, MITOCHONDRIAL-RELATED"/>
    <property type="match status" value="1"/>
</dbReference>
<dbReference type="PANTHER" id="PTHR22602">
    <property type="entry name" value="TRANSFERASE CAF17, MITOCHONDRIAL-RELATED"/>
    <property type="match status" value="1"/>
</dbReference>
<dbReference type="RefSeq" id="XP_021869177.1">
    <property type="nucleotide sequence ID" value="XM_022017526.1"/>
</dbReference>
<gene>
    <name evidence="6" type="ORF">BD324DRAFT_643115</name>
</gene>
<dbReference type="OrthoDB" id="191995at2759"/>
<dbReference type="AlphaFoldDB" id="A0A1Y1UA86"/>
<keyword evidence="2" id="KW-0809">Transit peptide</keyword>
<dbReference type="Proteomes" id="UP000193218">
    <property type="component" value="Unassembled WGS sequence"/>
</dbReference>
<sequence>MFKSLSEAPRIAHLKRRRVVEIAGPDAKKFIKGLFCNEVDDVGGGYSGFLNASGRVVHTTFIIPAKSSTPTYLITHNPASSDTIPPLAQVLAPFKLRSKVRIKDVTDRYDVYQAWGGPLSGDSSREPVRSWKFGSGGAAEASWNWPHGLPVMGLDDAESGCWDLRAGFHGGMGRHIVVPKGSSPSSSSNHEKSAEDDFDLHRMLLGVPEDQVEIHPGNSLPLESCMDIHAGVDFRKGCYLGQELTVRTYHTGATRKRILPISLFPIPVNEAGGDLSDLIPRPLDKTLARAISPDAEITYHPPPDAPSQKPRPAGKILSVHPTISQVGLGMVRLEFAERAWWSRDVAHLGQWLAGGRLTTTVNGTELGVYVDTGEAYDSAVSRLQLAEQ</sequence>
<dbReference type="SUPFAM" id="SSF103025">
    <property type="entry name" value="Folate-binding domain"/>
    <property type="match status" value="1"/>
</dbReference>
<dbReference type="InterPro" id="IPR027266">
    <property type="entry name" value="TrmE/GcvT-like"/>
</dbReference>